<evidence type="ECO:0000313" key="2">
    <source>
        <dbReference type="EMBL" id="RSD25003.1"/>
    </source>
</evidence>
<feature type="compositionally biased region" description="Basic and acidic residues" evidence="1">
    <location>
        <begin position="1"/>
        <end position="19"/>
    </location>
</feature>
<name>A0A3R9KSC7_9BACI</name>
<organism evidence="2 3">
    <name type="scientific">Mesobacillus subterraneus</name>
    <dbReference type="NCBI Taxonomy" id="285983"/>
    <lineage>
        <taxon>Bacteria</taxon>
        <taxon>Bacillati</taxon>
        <taxon>Bacillota</taxon>
        <taxon>Bacilli</taxon>
        <taxon>Bacillales</taxon>
        <taxon>Bacillaceae</taxon>
        <taxon>Mesobacillus</taxon>
    </lineage>
</organism>
<protein>
    <submittedName>
        <fullName evidence="2">Uncharacterized protein</fullName>
    </submittedName>
</protein>
<dbReference type="RefSeq" id="WP_125481536.1">
    <property type="nucleotide sequence ID" value="NZ_RSFW01000021.1"/>
</dbReference>
<comment type="caution">
    <text evidence="2">The sequence shown here is derived from an EMBL/GenBank/DDBJ whole genome shotgun (WGS) entry which is preliminary data.</text>
</comment>
<gene>
    <name evidence="2" type="ORF">EJA10_18615</name>
</gene>
<accession>A0A3R9KSC7</accession>
<proteinExistence type="predicted"/>
<reference evidence="3" key="1">
    <citation type="submission" date="2018-12" db="EMBL/GenBank/DDBJ databases">
        <title>Bacillus chawlae sp. nov., Bacillus glennii sp. nov., and Bacillus saganii sp. nov. Isolated from the Vehicle Assembly Building at Kennedy Space Center where the Viking Spacecraft were Assembled.</title>
        <authorList>
            <person name="Seuylemezian A."/>
            <person name="Vaishampayan P."/>
        </authorList>
    </citation>
    <scope>NUCLEOTIDE SEQUENCE [LARGE SCALE GENOMIC DNA]</scope>
    <source>
        <strain evidence="3">DSM 13966</strain>
    </source>
</reference>
<dbReference type="Proteomes" id="UP000279911">
    <property type="component" value="Unassembled WGS sequence"/>
</dbReference>
<dbReference type="AlphaFoldDB" id="A0A3R9KSC7"/>
<evidence type="ECO:0000313" key="3">
    <source>
        <dbReference type="Proteomes" id="UP000279911"/>
    </source>
</evidence>
<feature type="region of interest" description="Disordered" evidence="1">
    <location>
        <begin position="1"/>
        <end position="30"/>
    </location>
</feature>
<evidence type="ECO:0000256" key="1">
    <source>
        <dbReference type="SAM" id="MobiDB-lite"/>
    </source>
</evidence>
<dbReference type="OrthoDB" id="2947745at2"/>
<dbReference type="EMBL" id="RSFW01000021">
    <property type="protein sequence ID" value="RSD25003.1"/>
    <property type="molecule type" value="Genomic_DNA"/>
</dbReference>
<sequence length="100" mass="11799">MTSDKIRWRRSENVRRGHDFGQNPVEQQRKCPKGAYLRTKSGGAAVKMFEDGMTSDKIRWRSRENVREGDMTSDKIRWSSSENVRRWHDFGQNPIETGRK</sequence>